<organism evidence="1 2">
    <name type="scientific">Xanthomonas citri pv. vignicola</name>
    <dbReference type="NCBI Taxonomy" id="473426"/>
    <lineage>
        <taxon>Bacteria</taxon>
        <taxon>Pseudomonadati</taxon>
        <taxon>Pseudomonadota</taxon>
        <taxon>Gammaproteobacteria</taxon>
        <taxon>Lysobacterales</taxon>
        <taxon>Lysobacteraceae</taxon>
        <taxon>Xanthomonas</taxon>
    </lineage>
</organism>
<evidence type="ECO:0000313" key="2">
    <source>
        <dbReference type="Proteomes" id="UP000198357"/>
    </source>
</evidence>
<gene>
    <name evidence="1" type="ORF">XcvCFBP7111P_05675</name>
</gene>
<proteinExistence type="predicted"/>
<reference evidence="1 2" key="1">
    <citation type="submission" date="2017-06" db="EMBL/GenBank/DDBJ databases">
        <title>First complete genome sequences of Xanthomonas citri pv. vignicola strains CFBP 7111, CFBP 7112 and CFBP 7113 using long-read technology.</title>
        <authorList>
            <person name="Ruh M."/>
            <person name="Briand M."/>
            <person name="Bonneau S."/>
            <person name="Jacques M.A."/>
            <person name="Chen N.W.G."/>
        </authorList>
    </citation>
    <scope>NUCLEOTIDE SEQUENCE [LARGE SCALE GENOMIC DNA]</scope>
    <source>
        <strain evidence="1 2">CFBP7111</strain>
    </source>
</reference>
<evidence type="ECO:0000313" key="1">
    <source>
        <dbReference type="EMBL" id="ASK94336.1"/>
    </source>
</evidence>
<accession>A0AB33CNS2</accession>
<dbReference type="AlphaFoldDB" id="A0AB33CNS2"/>
<sequence length="96" mass="8928">MGQRFVTGTGALVAAGGNSLGVAQGDAASIGDLVAVDVLGTALVVAGGAIAANASIEVGTGGKAITANAGKVVARAAPGATAAIDGDLIEVFLIPN</sequence>
<protein>
    <submittedName>
        <fullName evidence="1">DUF2190 domain-containing protein</fullName>
    </submittedName>
</protein>
<name>A0AB33CNS2_XANCI</name>
<dbReference type="EMBL" id="CP022263">
    <property type="protein sequence ID" value="ASK94336.1"/>
    <property type="molecule type" value="Genomic_DNA"/>
</dbReference>
<dbReference type="Proteomes" id="UP000198357">
    <property type="component" value="Chromosome"/>
</dbReference>